<dbReference type="InterPro" id="IPR006764">
    <property type="entry name" value="SAM_dep_MeTrfase_SAV2177_type"/>
</dbReference>
<organism evidence="1 2">
    <name type="scientific">Planosporangium thailandense</name>
    <dbReference type="NCBI Taxonomy" id="765197"/>
    <lineage>
        <taxon>Bacteria</taxon>
        <taxon>Bacillati</taxon>
        <taxon>Actinomycetota</taxon>
        <taxon>Actinomycetes</taxon>
        <taxon>Micromonosporales</taxon>
        <taxon>Micromonosporaceae</taxon>
        <taxon>Planosporangium</taxon>
    </lineage>
</organism>
<dbReference type="Pfam" id="PF04672">
    <property type="entry name" value="Methyltransf_19"/>
    <property type="match status" value="1"/>
</dbReference>
<dbReference type="SUPFAM" id="SSF53335">
    <property type="entry name" value="S-adenosyl-L-methionine-dependent methyltransferases"/>
    <property type="match status" value="1"/>
</dbReference>
<accession>A0ABX0Y2D2</accession>
<dbReference type="RefSeq" id="WP_167927432.1">
    <property type="nucleotide sequence ID" value="NZ_JAATVY010000019.1"/>
</dbReference>
<reference evidence="1 2" key="1">
    <citation type="submission" date="2020-03" db="EMBL/GenBank/DDBJ databases">
        <title>WGS of the type strain of Planosporangium spp.</title>
        <authorList>
            <person name="Thawai C."/>
        </authorList>
    </citation>
    <scope>NUCLEOTIDE SEQUENCE [LARGE SCALE GENOMIC DNA]</scope>
    <source>
        <strain evidence="1 2">TBRC 5610</strain>
    </source>
</reference>
<evidence type="ECO:0008006" key="3">
    <source>
        <dbReference type="Google" id="ProtNLM"/>
    </source>
</evidence>
<evidence type="ECO:0000313" key="1">
    <source>
        <dbReference type="EMBL" id="NJC72524.1"/>
    </source>
</evidence>
<dbReference type="Gene3D" id="3.40.50.150">
    <property type="entry name" value="Vaccinia Virus protein VP39"/>
    <property type="match status" value="1"/>
</dbReference>
<proteinExistence type="predicted"/>
<keyword evidence="2" id="KW-1185">Reference proteome</keyword>
<gene>
    <name evidence="1" type="ORF">HC031_22795</name>
</gene>
<comment type="caution">
    <text evidence="1">The sequence shown here is derived from an EMBL/GenBank/DDBJ whole genome shotgun (WGS) entry which is preliminary data.</text>
</comment>
<dbReference type="Proteomes" id="UP000722989">
    <property type="component" value="Unassembled WGS sequence"/>
</dbReference>
<dbReference type="InterPro" id="IPR029063">
    <property type="entry name" value="SAM-dependent_MTases_sf"/>
</dbReference>
<protein>
    <recommendedName>
        <fullName evidence="3">S-adenosyl methyltransferase</fullName>
    </recommendedName>
</protein>
<dbReference type="EMBL" id="JAATVY010000019">
    <property type="protein sequence ID" value="NJC72524.1"/>
    <property type="molecule type" value="Genomic_DNA"/>
</dbReference>
<name>A0ABX0Y2D2_9ACTN</name>
<evidence type="ECO:0000313" key="2">
    <source>
        <dbReference type="Proteomes" id="UP000722989"/>
    </source>
</evidence>
<sequence length="266" mass="28676">MELPSWVPDGVDVTVPNVARAYDYFLGGYHNFAVDREFVARVEAVMPGFGQAAHANRAFLGRCVRWLVDAGVRQFLDIGSGIPTLGNVHEVAQAAAPECRVVYVDLDPVAVAHGQAILSGNPRALSVEADLRRPAEILYHPQVLDLLDFAQPVAVLLMAVLHFVVDDDDPAGIVAQIRDCLAPGSYIAVSHVTDANHKQEIEEIRRLYDHTPTPGQARTPKQVEALLSGLEIVEPGVVAVADWHPDPDAAGAPRSELILGAVGRKV</sequence>
<dbReference type="PIRSF" id="PIRSF017393">
    <property type="entry name" value="MTase_SAV2177"/>
    <property type="match status" value="1"/>
</dbReference>